<accession>A0A2W5T699</accession>
<evidence type="ECO:0000256" key="1">
    <source>
        <dbReference type="SAM" id="Phobius"/>
    </source>
</evidence>
<evidence type="ECO:0000313" key="2">
    <source>
        <dbReference type="EMBL" id="PZR11040.1"/>
    </source>
</evidence>
<keyword evidence="1" id="KW-1133">Transmembrane helix</keyword>
<dbReference type="EMBL" id="QFQP01000015">
    <property type="protein sequence ID" value="PZR11040.1"/>
    <property type="molecule type" value="Genomic_DNA"/>
</dbReference>
<comment type="caution">
    <text evidence="2">The sequence shown here is derived from an EMBL/GenBank/DDBJ whole genome shotgun (WGS) entry which is preliminary data.</text>
</comment>
<keyword evidence="1" id="KW-0812">Transmembrane</keyword>
<dbReference type="Proteomes" id="UP000249061">
    <property type="component" value="Unassembled WGS sequence"/>
</dbReference>
<reference evidence="2 3" key="1">
    <citation type="submission" date="2017-08" db="EMBL/GenBank/DDBJ databases">
        <title>Infants hospitalized years apart are colonized by the same room-sourced microbial strains.</title>
        <authorList>
            <person name="Brooks B."/>
            <person name="Olm M.R."/>
            <person name="Firek B.A."/>
            <person name="Baker R."/>
            <person name="Thomas B.C."/>
            <person name="Morowitz M.J."/>
            <person name="Banfield J.F."/>
        </authorList>
    </citation>
    <scope>NUCLEOTIDE SEQUENCE [LARGE SCALE GENOMIC DNA]</scope>
    <source>
        <strain evidence="2">S2_003_000_R2_14</strain>
    </source>
</reference>
<feature type="transmembrane region" description="Helical" evidence="1">
    <location>
        <begin position="119"/>
        <end position="138"/>
    </location>
</feature>
<feature type="transmembrane region" description="Helical" evidence="1">
    <location>
        <begin position="95"/>
        <end position="113"/>
    </location>
</feature>
<protein>
    <submittedName>
        <fullName evidence="2">Uncharacterized protein</fullName>
    </submittedName>
</protein>
<sequence>MAAEKAGRKANMAIVIPKNELNEFSLPRVCVATGQQGAVTFQKTEFQYVPRWIVIFAFAPLLYLIFYFALRKTASGSLPFTDEAWANVKAARRNVALAAMGLVAGIFLSLFSVSIIKDAGFVLLLVAFIGGLVAIGVFSRRLQKAYPRVTLIDDRDVHLVFPSSQAEDLVRAHLSSGTRPVA</sequence>
<dbReference type="AlphaFoldDB" id="A0A2W5T699"/>
<feature type="transmembrane region" description="Helical" evidence="1">
    <location>
        <begin position="52"/>
        <end position="70"/>
    </location>
</feature>
<keyword evidence="1" id="KW-0472">Membrane</keyword>
<name>A0A2W5T699_9BACT</name>
<organism evidence="2 3">
    <name type="scientific">Archangium gephyra</name>
    <dbReference type="NCBI Taxonomy" id="48"/>
    <lineage>
        <taxon>Bacteria</taxon>
        <taxon>Pseudomonadati</taxon>
        <taxon>Myxococcota</taxon>
        <taxon>Myxococcia</taxon>
        <taxon>Myxococcales</taxon>
        <taxon>Cystobacterineae</taxon>
        <taxon>Archangiaceae</taxon>
        <taxon>Archangium</taxon>
    </lineage>
</organism>
<gene>
    <name evidence="2" type="ORF">DI536_18030</name>
</gene>
<evidence type="ECO:0000313" key="3">
    <source>
        <dbReference type="Proteomes" id="UP000249061"/>
    </source>
</evidence>
<proteinExistence type="predicted"/>